<dbReference type="Proteomes" id="UP000242972">
    <property type="component" value="Unassembled WGS sequence"/>
</dbReference>
<dbReference type="GO" id="GO:0030170">
    <property type="term" value="F:pyridoxal phosphate binding"/>
    <property type="evidence" value="ECO:0007669"/>
    <property type="project" value="InterPro"/>
</dbReference>
<feature type="domain" description="Aminotransferase class I/classII large" evidence="3">
    <location>
        <begin position="23"/>
        <end position="343"/>
    </location>
</feature>
<dbReference type="CDD" id="cd00609">
    <property type="entry name" value="AAT_like"/>
    <property type="match status" value="1"/>
</dbReference>
<dbReference type="GO" id="GO:0003824">
    <property type="term" value="F:catalytic activity"/>
    <property type="evidence" value="ECO:0007669"/>
    <property type="project" value="UniProtKB-ARBA"/>
</dbReference>
<dbReference type="InterPro" id="IPR015422">
    <property type="entry name" value="PyrdxlP-dep_Trfase_small"/>
</dbReference>
<name>A0A2T2XHY9_9FIRM</name>
<comment type="caution">
    <text evidence="4">The sequence shown here is derived from an EMBL/GenBank/DDBJ whole genome shotgun (WGS) entry which is preliminary data.</text>
</comment>
<dbReference type="AlphaFoldDB" id="A0A2T2XHY9"/>
<comment type="cofactor">
    <cofactor evidence="1">
        <name>pyridoxal 5'-phosphate</name>
        <dbReference type="ChEBI" id="CHEBI:597326"/>
    </cofactor>
</comment>
<evidence type="ECO:0000313" key="5">
    <source>
        <dbReference type="Proteomes" id="UP000242972"/>
    </source>
</evidence>
<gene>
    <name evidence="4" type="ORF">C7B46_06775</name>
</gene>
<dbReference type="Gene3D" id="3.40.640.10">
    <property type="entry name" value="Type I PLP-dependent aspartate aminotransferase-like (Major domain)"/>
    <property type="match status" value="1"/>
</dbReference>
<dbReference type="InterPro" id="IPR004839">
    <property type="entry name" value="Aminotransferase_I/II_large"/>
</dbReference>
<dbReference type="PANTHER" id="PTHR42885">
    <property type="entry name" value="HISTIDINOL-PHOSPHATE AMINOTRANSFERASE-RELATED"/>
    <property type="match status" value="1"/>
</dbReference>
<sequence>MEPHLHGGRVYDFAADLNIAVEQVMDFSANINPWGPPPEVWKAIAHAFGGIRRYPDPRHVLVKAVLADYLDVEPKQIICGNGAMEILELAMRVLHPKRTVVVTPAFAEYAAIARRYGSEVISIPLVGGVIRQEGIGSTETLGVPFEVPLSAIDQHVRAGDMVVLNSPHNPTGVAWPRKLWQTAVSQWNDRGAYILLDESFIDFLSQADDYTALPLISRSTRVVVVRSATKMYALPGLRFGFGISSPELIGRMEGDRDPWSVNHLAQEAVRVSYSDQQYREKTWAWLGREQRYISDSWGSLPCVDLYPPSVNFFLIRFSDVDLATRVDQQMRQKGMIIRNCDNFEGLGARYRRIAIRRHRDNMRLFHEAKAVVSEWRSHQ</sequence>
<dbReference type="InterPro" id="IPR015421">
    <property type="entry name" value="PyrdxlP-dep_Trfase_major"/>
</dbReference>
<organism evidence="4 5">
    <name type="scientific">Sulfobacillus benefaciens</name>
    <dbReference type="NCBI Taxonomy" id="453960"/>
    <lineage>
        <taxon>Bacteria</taxon>
        <taxon>Bacillati</taxon>
        <taxon>Bacillota</taxon>
        <taxon>Clostridia</taxon>
        <taxon>Eubacteriales</taxon>
        <taxon>Clostridiales Family XVII. Incertae Sedis</taxon>
        <taxon>Sulfobacillus</taxon>
    </lineage>
</organism>
<evidence type="ECO:0000313" key="4">
    <source>
        <dbReference type="EMBL" id="PSR34099.1"/>
    </source>
</evidence>
<dbReference type="PANTHER" id="PTHR42885:SF1">
    <property type="entry name" value="THREONINE-PHOSPHATE DECARBOXYLASE"/>
    <property type="match status" value="1"/>
</dbReference>
<evidence type="ECO:0000256" key="1">
    <source>
        <dbReference type="ARBA" id="ARBA00001933"/>
    </source>
</evidence>
<dbReference type="InterPro" id="IPR015424">
    <property type="entry name" value="PyrdxlP-dep_Trfase"/>
</dbReference>
<evidence type="ECO:0000256" key="2">
    <source>
        <dbReference type="ARBA" id="ARBA00022898"/>
    </source>
</evidence>
<dbReference type="SUPFAM" id="SSF53383">
    <property type="entry name" value="PLP-dependent transferases"/>
    <property type="match status" value="1"/>
</dbReference>
<reference evidence="4 5" key="1">
    <citation type="journal article" date="2014" name="BMC Genomics">
        <title>Comparison of environmental and isolate Sulfobacillus genomes reveals diverse carbon, sulfur, nitrogen, and hydrogen metabolisms.</title>
        <authorList>
            <person name="Justice N.B."/>
            <person name="Norman A."/>
            <person name="Brown C.T."/>
            <person name="Singh A."/>
            <person name="Thomas B.C."/>
            <person name="Banfield J.F."/>
        </authorList>
    </citation>
    <scope>NUCLEOTIDE SEQUENCE [LARGE SCALE GENOMIC DNA]</scope>
    <source>
        <strain evidence="4">AMDSBA4</strain>
    </source>
</reference>
<evidence type="ECO:0000259" key="3">
    <source>
        <dbReference type="Pfam" id="PF00155"/>
    </source>
</evidence>
<keyword evidence="2" id="KW-0663">Pyridoxal phosphate</keyword>
<protein>
    <recommendedName>
        <fullName evidence="3">Aminotransferase class I/classII large domain-containing protein</fullName>
    </recommendedName>
</protein>
<dbReference type="Gene3D" id="3.90.1150.10">
    <property type="entry name" value="Aspartate Aminotransferase, domain 1"/>
    <property type="match status" value="1"/>
</dbReference>
<dbReference type="EMBL" id="PXYW01000012">
    <property type="protein sequence ID" value="PSR34099.1"/>
    <property type="molecule type" value="Genomic_DNA"/>
</dbReference>
<dbReference type="Pfam" id="PF00155">
    <property type="entry name" value="Aminotran_1_2"/>
    <property type="match status" value="1"/>
</dbReference>
<accession>A0A2T2XHY9</accession>
<proteinExistence type="predicted"/>